<feature type="domain" description="Glycosyl transferase family 1" evidence="1">
    <location>
        <begin position="162"/>
        <end position="306"/>
    </location>
</feature>
<dbReference type="OrthoDB" id="9777346at2"/>
<evidence type="ECO:0000259" key="1">
    <source>
        <dbReference type="Pfam" id="PF00534"/>
    </source>
</evidence>
<keyword evidence="3" id="KW-1185">Reference proteome</keyword>
<evidence type="ECO:0000313" key="3">
    <source>
        <dbReference type="Proteomes" id="UP000282060"/>
    </source>
</evidence>
<gene>
    <name evidence="2" type="ORF">EKG39_15525</name>
</gene>
<reference evidence="2 3" key="1">
    <citation type="submission" date="2018-12" db="EMBL/GenBank/DDBJ databases">
        <authorList>
            <person name="Yu L."/>
        </authorList>
    </citation>
    <scope>NUCLEOTIDE SEQUENCE [LARGE SCALE GENOMIC DNA]</scope>
    <source>
        <strain evidence="2 3">HAW-EB5</strain>
    </source>
</reference>
<dbReference type="SUPFAM" id="SSF53756">
    <property type="entry name" value="UDP-Glycosyltransferase/glycogen phosphorylase"/>
    <property type="match status" value="1"/>
</dbReference>
<protein>
    <submittedName>
        <fullName evidence="2">Glycosyltransferase</fullName>
    </submittedName>
</protein>
<dbReference type="RefSeq" id="WP_148103058.1">
    <property type="nucleotide sequence ID" value="NZ_RXNV01000007.1"/>
</dbReference>
<sequence>MRPQVIHLIDDCKLGGVKLALESLSDSSLKQTFDFKICSLNLHSCFPRRYKADIICLHAAASWRKLPGLCLLRLANIGTPLLYQEHHYSECFVKHRVNEPWRFLLMLKLSYRLMTRVLAVSDAQAYWMKKEKLTSQDKLIVMGQAKDVTPFLMLPAKPVGRPVVLGAYGRFDPQKGFDLLLEAMTQLSPEKVELRLAGGGEELEGLEAKWASLPHVRFVGEIHDVSQFLSGCDAVVIPSRWEPFGLTCQESLTAGKTIITSGVDGINEQLEEIESLELNGNGDLLRLTDLSPEKIAEAVDKLIDRADEQLEGTQETNASLALSRQARKIVAARWPVLLEKWREVLSKHL</sequence>
<name>A0A3S0JWV0_9GAMM</name>
<dbReference type="AlphaFoldDB" id="A0A3S0JWV0"/>
<organism evidence="2 3">
    <name type="scientific">Shewanella atlantica</name>
    <dbReference type="NCBI Taxonomy" id="271099"/>
    <lineage>
        <taxon>Bacteria</taxon>
        <taxon>Pseudomonadati</taxon>
        <taxon>Pseudomonadota</taxon>
        <taxon>Gammaproteobacteria</taxon>
        <taxon>Alteromonadales</taxon>
        <taxon>Shewanellaceae</taxon>
        <taxon>Shewanella</taxon>
    </lineage>
</organism>
<dbReference type="CDD" id="cd03801">
    <property type="entry name" value="GT4_PimA-like"/>
    <property type="match status" value="1"/>
</dbReference>
<proteinExistence type="predicted"/>
<accession>A0A3S0JWV0</accession>
<dbReference type="InterPro" id="IPR001296">
    <property type="entry name" value="Glyco_trans_1"/>
</dbReference>
<evidence type="ECO:0000313" key="2">
    <source>
        <dbReference type="EMBL" id="RTR30631.1"/>
    </source>
</evidence>
<keyword evidence="2" id="KW-0808">Transferase</keyword>
<dbReference type="Pfam" id="PF00534">
    <property type="entry name" value="Glycos_transf_1"/>
    <property type="match status" value="1"/>
</dbReference>
<dbReference type="Proteomes" id="UP000282060">
    <property type="component" value="Unassembled WGS sequence"/>
</dbReference>
<comment type="caution">
    <text evidence="2">The sequence shown here is derived from an EMBL/GenBank/DDBJ whole genome shotgun (WGS) entry which is preliminary data.</text>
</comment>
<dbReference type="Gene3D" id="3.40.50.2000">
    <property type="entry name" value="Glycogen Phosphorylase B"/>
    <property type="match status" value="2"/>
</dbReference>
<dbReference type="PANTHER" id="PTHR12526">
    <property type="entry name" value="GLYCOSYLTRANSFERASE"/>
    <property type="match status" value="1"/>
</dbReference>
<dbReference type="GO" id="GO:1901135">
    <property type="term" value="P:carbohydrate derivative metabolic process"/>
    <property type="evidence" value="ECO:0007669"/>
    <property type="project" value="UniProtKB-ARBA"/>
</dbReference>
<dbReference type="GO" id="GO:0016757">
    <property type="term" value="F:glycosyltransferase activity"/>
    <property type="evidence" value="ECO:0007669"/>
    <property type="project" value="InterPro"/>
</dbReference>
<dbReference type="EMBL" id="RXNV01000007">
    <property type="protein sequence ID" value="RTR30631.1"/>
    <property type="molecule type" value="Genomic_DNA"/>
</dbReference>